<dbReference type="EMBL" id="CAXLJM020000045">
    <property type="protein sequence ID" value="CAL8110380.1"/>
    <property type="molecule type" value="Genomic_DNA"/>
</dbReference>
<evidence type="ECO:0000313" key="10">
    <source>
        <dbReference type="Proteomes" id="UP001642540"/>
    </source>
</evidence>
<accession>A0ABP1QVA6</accession>
<sequence length="594" mass="65812">MPLKELLNSECGQLNPVLQVASHFTGPGSITDGGSVGPSHLTGRITQNYSSPLNETGTAETSFLPPTTFRMDSLLKEIQSLDKTQAPAQAVCVADLTNSEEWVQEFRSGDLENHGVDSKWVDDFHVKYTLDLDRAWVPNASFQSPGCHHRPALLGSHSRNPDLDDAKELLQDSKWTHEDDHQSKTELMTTAEEFLSSVTDPQIKATEFLTFVDKLSTGRSSFDQHEREDLTLSNWLSEYAVDADSETMTANERQEFWQKLQKEWEKVLDKSESQSWLPNQVADPYQFEEANPYMEMANPLEEGKKKLADSDIPSAALWFEAAIQADPTNPDAWCLLGTTQALNEQDPQAISALSKCLEIQPDNLIALMTLAASLTNESYHLQACRILKTWLQRNPKYSDLVPDPILIISSSTSILPGSELSSVQNLFIKAARKNPLQDLDPDVQCGLGILFNLSSDYEKAADCFQSAVSANPNDALLWNRLGATMANGGKSAESIGAYRKALEIIPGFIRTRYNLGIACVNLGAYTEAAEHFLFALSMQTSSKSAFSGRSFKTSMSDSIWTSLRMVLHLLDKGTLSSAIDQRDLDLLKQELGFV</sequence>
<dbReference type="Gene3D" id="1.25.40.10">
    <property type="entry name" value="Tetratricopeptide repeat domain"/>
    <property type="match status" value="1"/>
</dbReference>
<keyword evidence="6 8" id="KW-0802">TPR repeat</keyword>
<name>A0ABP1QVA6_9HEXA</name>
<evidence type="ECO:0000256" key="1">
    <source>
        <dbReference type="ARBA" id="ARBA00004275"/>
    </source>
</evidence>
<reference evidence="9 10" key="1">
    <citation type="submission" date="2024-08" db="EMBL/GenBank/DDBJ databases">
        <authorList>
            <person name="Cucini C."/>
            <person name="Frati F."/>
        </authorList>
    </citation>
    <scope>NUCLEOTIDE SEQUENCE [LARGE SCALE GENOMIC DNA]</scope>
</reference>
<evidence type="ECO:0000313" key="9">
    <source>
        <dbReference type="EMBL" id="CAL8110380.1"/>
    </source>
</evidence>
<dbReference type="Pfam" id="PF13431">
    <property type="entry name" value="TPR_17"/>
    <property type="match status" value="1"/>
</dbReference>
<comment type="similarity">
    <text evidence="3">Belongs to the peroxisomal targeting signal receptor family.</text>
</comment>
<dbReference type="SUPFAM" id="SSF48452">
    <property type="entry name" value="TPR-like"/>
    <property type="match status" value="1"/>
</dbReference>
<comment type="subcellular location">
    <subcellularLocation>
        <location evidence="2">Cytoplasm</location>
    </subcellularLocation>
    <subcellularLocation>
        <location evidence="1">Peroxisome</location>
    </subcellularLocation>
</comment>
<feature type="repeat" description="TPR" evidence="8">
    <location>
        <begin position="475"/>
        <end position="508"/>
    </location>
</feature>
<dbReference type="PROSITE" id="PS50005">
    <property type="entry name" value="TPR"/>
    <property type="match status" value="3"/>
</dbReference>
<evidence type="ECO:0000256" key="2">
    <source>
        <dbReference type="ARBA" id="ARBA00004496"/>
    </source>
</evidence>
<evidence type="ECO:0000256" key="6">
    <source>
        <dbReference type="ARBA" id="ARBA00022803"/>
    </source>
</evidence>
<dbReference type="InterPro" id="IPR024111">
    <property type="entry name" value="PEX5/PEX5L"/>
</dbReference>
<feature type="repeat" description="TPR" evidence="8">
    <location>
        <begin position="441"/>
        <end position="474"/>
    </location>
</feature>
<keyword evidence="7" id="KW-0576">Peroxisome</keyword>
<keyword evidence="5" id="KW-0677">Repeat</keyword>
<keyword evidence="10" id="KW-1185">Reference proteome</keyword>
<evidence type="ECO:0000256" key="3">
    <source>
        <dbReference type="ARBA" id="ARBA00005348"/>
    </source>
</evidence>
<dbReference type="PANTHER" id="PTHR10130:SF0">
    <property type="entry name" value="GH08708P"/>
    <property type="match status" value="1"/>
</dbReference>
<keyword evidence="4" id="KW-0963">Cytoplasm</keyword>
<dbReference type="SMART" id="SM00028">
    <property type="entry name" value="TPR"/>
    <property type="match status" value="4"/>
</dbReference>
<evidence type="ECO:0008006" key="11">
    <source>
        <dbReference type="Google" id="ProtNLM"/>
    </source>
</evidence>
<dbReference type="InterPro" id="IPR019734">
    <property type="entry name" value="TPR_rpt"/>
</dbReference>
<proteinExistence type="inferred from homology"/>
<evidence type="ECO:0000256" key="4">
    <source>
        <dbReference type="ARBA" id="ARBA00022490"/>
    </source>
</evidence>
<evidence type="ECO:0000256" key="8">
    <source>
        <dbReference type="PROSITE-ProRule" id="PRU00339"/>
    </source>
</evidence>
<dbReference type="Proteomes" id="UP001642540">
    <property type="component" value="Unassembled WGS sequence"/>
</dbReference>
<protein>
    <recommendedName>
        <fullName evidence="11">Peroxisomal targeting signal 1 receptor</fullName>
    </recommendedName>
</protein>
<feature type="repeat" description="TPR" evidence="8">
    <location>
        <begin position="330"/>
        <end position="363"/>
    </location>
</feature>
<gene>
    <name evidence="9" type="ORF">ODALV1_LOCUS14203</name>
</gene>
<dbReference type="PANTHER" id="PTHR10130">
    <property type="entry name" value="PEROXISOMAL TARGETING SIGNAL 1 RECEPTOR PEX5"/>
    <property type="match status" value="1"/>
</dbReference>
<evidence type="ECO:0000256" key="7">
    <source>
        <dbReference type="ARBA" id="ARBA00023140"/>
    </source>
</evidence>
<organism evidence="9 10">
    <name type="scientific">Orchesella dallaii</name>
    <dbReference type="NCBI Taxonomy" id="48710"/>
    <lineage>
        <taxon>Eukaryota</taxon>
        <taxon>Metazoa</taxon>
        <taxon>Ecdysozoa</taxon>
        <taxon>Arthropoda</taxon>
        <taxon>Hexapoda</taxon>
        <taxon>Collembola</taxon>
        <taxon>Entomobryomorpha</taxon>
        <taxon>Entomobryoidea</taxon>
        <taxon>Orchesellidae</taxon>
        <taxon>Orchesellinae</taxon>
        <taxon>Orchesella</taxon>
    </lineage>
</organism>
<dbReference type="Pfam" id="PF13432">
    <property type="entry name" value="TPR_16"/>
    <property type="match status" value="1"/>
</dbReference>
<dbReference type="InterPro" id="IPR011990">
    <property type="entry name" value="TPR-like_helical_dom_sf"/>
</dbReference>
<comment type="caution">
    <text evidence="9">The sequence shown here is derived from an EMBL/GenBank/DDBJ whole genome shotgun (WGS) entry which is preliminary data.</text>
</comment>
<evidence type="ECO:0000256" key="5">
    <source>
        <dbReference type="ARBA" id="ARBA00022737"/>
    </source>
</evidence>